<evidence type="ECO:0000256" key="7">
    <source>
        <dbReference type="SAM" id="SignalP"/>
    </source>
</evidence>
<keyword evidence="5 6" id="KW-0472">Membrane</keyword>
<evidence type="ECO:0000256" key="1">
    <source>
        <dbReference type="ARBA" id="ARBA00004141"/>
    </source>
</evidence>
<feature type="transmembrane region" description="Helical" evidence="6">
    <location>
        <begin position="337"/>
        <end position="361"/>
    </location>
</feature>
<feature type="transmembrane region" description="Helical" evidence="6">
    <location>
        <begin position="262"/>
        <end position="294"/>
    </location>
</feature>
<name>A0A6B2L2A9_9EUKA</name>
<accession>A0A6B2L2A9</accession>
<protein>
    <recommendedName>
        <fullName evidence="8">GOST seven transmembrane domain-containing protein</fullName>
    </recommendedName>
</protein>
<dbReference type="InterPro" id="IPR053937">
    <property type="entry name" value="GOST_TM"/>
</dbReference>
<dbReference type="Pfam" id="PF06814">
    <property type="entry name" value="GOST_TM"/>
    <property type="match status" value="1"/>
</dbReference>
<dbReference type="PANTHER" id="PTHR21229:SF1">
    <property type="entry name" value="GH17801P"/>
    <property type="match status" value="1"/>
</dbReference>
<dbReference type="AlphaFoldDB" id="A0A6B2L2A9"/>
<feature type="domain" description="GOST seven transmembrane" evidence="8">
    <location>
        <begin position="197"/>
        <end position="446"/>
    </location>
</feature>
<keyword evidence="4 6" id="KW-1133">Transmembrane helix</keyword>
<sequence length="509" mass="58133">MWTILFSILLVHGLGGGPLHVTAQIFTFSHQYIPKNDIVTLNFGVSSSLLVSGEEPAYLLIDVVFQPLEYYLEDPTYLSETEMVVFHSSQKGHIGSEGWCCTEDLFQSGVCPTVDSMYLDFQHLHMKDYGDYYKSEASDVYYWRKNNTEAANKVLLVHSGMWYFVITDCDPKGTLKMMDGNILFHNPSGFLSATLFPNVPMYSSLTTAYFGLFLVWASLMWVYRKNLVRIQYVMLLAMGIGCVTELVWLIEWNFYNMNGNYILWLTVLGSVLTAIKITIIRTLILLVSIGYSIIYPTLDLNPKLSVILLTILYGTAEGTLQYLNALKNLGNSVPAPAQIGVLVFITIINGIYFIWIGYSLYNNKKILKEKKLKSKRLVKMYTYLCYGLCAIGTLCLIFFVIEHILLALGLDEPLWSSWWLFSYYWEYLVFFVLAFVSFTWRPNARNDKFDVAYVGEPTVTPEKEPKMSLQDAPLMYKFKREPGSPVSLKSPSSSSFTYEGEIKELEVSF</sequence>
<organism evidence="9">
    <name type="scientific">Arcella intermedia</name>
    <dbReference type="NCBI Taxonomy" id="1963864"/>
    <lineage>
        <taxon>Eukaryota</taxon>
        <taxon>Amoebozoa</taxon>
        <taxon>Tubulinea</taxon>
        <taxon>Elardia</taxon>
        <taxon>Arcellinida</taxon>
        <taxon>Sphaerothecina</taxon>
        <taxon>Arcellidae</taxon>
        <taxon>Arcella</taxon>
    </lineage>
</organism>
<feature type="chain" id="PRO_5025642110" description="GOST seven transmembrane domain-containing protein" evidence="7">
    <location>
        <begin position="17"/>
        <end position="509"/>
    </location>
</feature>
<dbReference type="GO" id="GO:0005794">
    <property type="term" value="C:Golgi apparatus"/>
    <property type="evidence" value="ECO:0007669"/>
    <property type="project" value="TreeGrafter"/>
</dbReference>
<reference evidence="9" key="1">
    <citation type="journal article" date="2020" name="J. Eukaryot. Microbiol.">
        <title>De novo Sequencing, Assembly and Annotation of the Transcriptome for the Free-Living Testate Amoeba Arcella intermedia.</title>
        <authorList>
            <person name="Ribeiro G.M."/>
            <person name="Porfirio-Sousa A.L."/>
            <person name="Maurer-Alcala X.X."/>
            <person name="Katz L.A."/>
            <person name="Lahr D.J.G."/>
        </authorList>
    </citation>
    <scope>NUCLEOTIDE SEQUENCE</scope>
</reference>
<dbReference type="GO" id="GO:0016020">
    <property type="term" value="C:membrane"/>
    <property type="evidence" value="ECO:0007669"/>
    <property type="project" value="UniProtKB-SubCell"/>
</dbReference>
<feature type="transmembrane region" description="Helical" evidence="6">
    <location>
        <begin position="421"/>
        <end position="440"/>
    </location>
</feature>
<evidence type="ECO:0000259" key="8">
    <source>
        <dbReference type="Pfam" id="PF06814"/>
    </source>
</evidence>
<keyword evidence="2 6" id="KW-0812">Transmembrane</keyword>
<comment type="subcellular location">
    <subcellularLocation>
        <location evidence="1">Membrane</location>
        <topology evidence="1">Multi-pass membrane protein</topology>
    </subcellularLocation>
</comment>
<evidence type="ECO:0000313" key="9">
    <source>
        <dbReference type="EMBL" id="NDV30998.1"/>
    </source>
</evidence>
<dbReference type="EMBL" id="GIBP01002029">
    <property type="protein sequence ID" value="NDV30998.1"/>
    <property type="molecule type" value="Transcribed_RNA"/>
</dbReference>
<feature type="transmembrane region" description="Helical" evidence="6">
    <location>
        <begin position="201"/>
        <end position="223"/>
    </location>
</feature>
<feature type="transmembrane region" description="Helical" evidence="6">
    <location>
        <begin position="230"/>
        <end position="250"/>
    </location>
</feature>
<evidence type="ECO:0000256" key="4">
    <source>
        <dbReference type="ARBA" id="ARBA00022989"/>
    </source>
</evidence>
<keyword evidence="3 7" id="KW-0732">Signal</keyword>
<proteinExistence type="predicted"/>
<evidence type="ECO:0000256" key="5">
    <source>
        <dbReference type="ARBA" id="ARBA00023136"/>
    </source>
</evidence>
<feature type="signal peptide" evidence="7">
    <location>
        <begin position="1"/>
        <end position="16"/>
    </location>
</feature>
<feature type="transmembrane region" description="Helical" evidence="6">
    <location>
        <begin position="381"/>
        <end position="401"/>
    </location>
</feature>
<feature type="transmembrane region" description="Helical" evidence="6">
    <location>
        <begin position="306"/>
        <end position="325"/>
    </location>
</feature>
<evidence type="ECO:0000256" key="3">
    <source>
        <dbReference type="ARBA" id="ARBA00022729"/>
    </source>
</evidence>
<dbReference type="PANTHER" id="PTHR21229">
    <property type="entry name" value="LUNG SEVEN TRANSMEMBRANE RECEPTOR"/>
    <property type="match status" value="1"/>
</dbReference>
<evidence type="ECO:0000256" key="2">
    <source>
        <dbReference type="ARBA" id="ARBA00022692"/>
    </source>
</evidence>
<dbReference type="InterPro" id="IPR009637">
    <property type="entry name" value="GPR107/GPR108-like"/>
</dbReference>
<evidence type="ECO:0000256" key="6">
    <source>
        <dbReference type="SAM" id="Phobius"/>
    </source>
</evidence>